<keyword evidence="6" id="KW-1185">Reference proteome</keyword>
<sequence length="486" mass="54383">MESVSLHKPHAVLVPYPAQGHVNPIMQFAKLLHARGFHVTFVNTEYNHKRLVHSKGPDSVKGLPDFRFTTIPDGLPPSDYHHVTQDIATLCDSTRNNSLIPFRELLAKLNSSPDVPPVTCIISDAVMSFTMQAAKELGIPEAQFWTASACGLMGYFQFSELAERGLVPFKDKRYMCNGCLDTPLDWIPGMRGIQLMDMPTFARITDRDDIMFNFMIEQMQNCSNSMGIIINTFDDLESEVLNGLVASSLPRIYTIGPLTSLLRSSKMPAESQLNSVESSFWKEDTECLDWLDKRDPADSVVYVNFGSLAVMTEEQMREFAWGLAGCGYPFVWILRPDVVMGNSAVLPEGFLEETRERGLIASWCPQEKVLSHPSVGVFLTHAGWNSLLESIRAGVPVMCWPVIGEQPMNCRYVCDVWGIGMRIANDVKRNEVVGLVKEMMVGRKGKEIRQNVMAWKKKAEAAASSIGGSSFDNFDRLINEVLLQKQ</sequence>
<comment type="similarity">
    <text evidence="1 3">Belongs to the UDP-glycosyltransferase family.</text>
</comment>
<proteinExistence type="inferred from homology"/>
<accession>A0AAP0S703</accession>
<evidence type="ECO:0000313" key="6">
    <source>
        <dbReference type="Proteomes" id="UP001415857"/>
    </source>
</evidence>
<comment type="caution">
    <text evidence="5">The sequence shown here is derived from an EMBL/GenBank/DDBJ whole genome shotgun (WGS) entry which is preliminary data.</text>
</comment>
<name>A0AAP0S703_LIQFO</name>
<gene>
    <name evidence="5" type="ORF">L1049_017077</name>
</gene>
<evidence type="ECO:0000256" key="3">
    <source>
        <dbReference type="RuleBase" id="RU003718"/>
    </source>
</evidence>
<dbReference type="PROSITE" id="PS00375">
    <property type="entry name" value="UDPGT"/>
    <property type="match status" value="1"/>
</dbReference>
<evidence type="ECO:0000256" key="4">
    <source>
        <dbReference type="RuleBase" id="RU362057"/>
    </source>
</evidence>
<dbReference type="Pfam" id="PF00201">
    <property type="entry name" value="UDPGT"/>
    <property type="match status" value="1"/>
</dbReference>
<dbReference type="PANTHER" id="PTHR11926">
    <property type="entry name" value="GLUCOSYL/GLUCURONOSYL TRANSFERASES"/>
    <property type="match status" value="1"/>
</dbReference>
<dbReference type="Proteomes" id="UP001415857">
    <property type="component" value="Unassembled WGS sequence"/>
</dbReference>
<dbReference type="Gene3D" id="3.40.50.2000">
    <property type="entry name" value="Glycogen Phosphorylase B"/>
    <property type="match status" value="2"/>
</dbReference>
<dbReference type="EMBL" id="JBBPBK010000003">
    <property type="protein sequence ID" value="KAK9288617.1"/>
    <property type="molecule type" value="Genomic_DNA"/>
</dbReference>
<organism evidence="5 6">
    <name type="scientific">Liquidambar formosana</name>
    <name type="common">Formosan gum</name>
    <dbReference type="NCBI Taxonomy" id="63359"/>
    <lineage>
        <taxon>Eukaryota</taxon>
        <taxon>Viridiplantae</taxon>
        <taxon>Streptophyta</taxon>
        <taxon>Embryophyta</taxon>
        <taxon>Tracheophyta</taxon>
        <taxon>Spermatophyta</taxon>
        <taxon>Magnoliopsida</taxon>
        <taxon>eudicotyledons</taxon>
        <taxon>Gunneridae</taxon>
        <taxon>Pentapetalae</taxon>
        <taxon>Saxifragales</taxon>
        <taxon>Altingiaceae</taxon>
        <taxon>Liquidambar</taxon>
    </lineage>
</organism>
<dbReference type="GO" id="GO:0080044">
    <property type="term" value="F:quercetin 7-O-glucosyltransferase activity"/>
    <property type="evidence" value="ECO:0007669"/>
    <property type="project" value="TreeGrafter"/>
</dbReference>
<dbReference type="FunFam" id="3.40.50.2000:FF:000055">
    <property type="entry name" value="Glycosyltransferase"/>
    <property type="match status" value="1"/>
</dbReference>
<evidence type="ECO:0000256" key="2">
    <source>
        <dbReference type="ARBA" id="ARBA00022679"/>
    </source>
</evidence>
<keyword evidence="3" id="KW-0328">Glycosyltransferase</keyword>
<dbReference type="FunFam" id="3.40.50.2000:FF:000027">
    <property type="entry name" value="Glycosyltransferase"/>
    <property type="match status" value="1"/>
</dbReference>
<keyword evidence="2 3" id="KW-0808">Transferase</keyword>
<dbReference type="CDD" id="cd03784">
    <property type="entry name" value="GT1_Gtf-like"/>
    <property type="match status" value="1"/>
</dbReference>
<dbReference type="PANTHER" id="PTHR11926:SF1547">
    <property type="entry name" value="GLYCOSYLTRANSFERASE"/>
    <property type="match status" value="1"/>
</dbReference>
<protein>
    <recommendedName>
        <fullName evidence="4">Glycosyltransferase</fullName>
        <ecNumber evidence="4">2.4.1.-</ecNumber>
    </recommendedName>
</protein>
<dbReference type="SUPFAM" id="SSF53756">
    <property type="entry name" value="UDP-Glycosyltransferase/glycogen phosphorylase"/>
    <property type="match status" value="1"/>
</dbReference>
<dbReference type="EC" id="2.4.1.-" evidence="4"/>
<dbReference type="AlphaFoldDB" id="A0AAP0S703"/>
<dbReference type="InterPro" id="IPR035595">
    <property type="entry name" value="UDP_glycos_trans_CS"/>
</dbReference>
<evidence type="ECO:0000313" key="5">
    <source>
        <dbReference type="EMBL" id="KAK9288617.1"/>
    </source>
</evidence>
<evidence type="ECO:0000256" key="1">
    <source>
        <dbReference type="ARBA" id="ARBA00009995"/>
    </source>
</evidence>
<dbReference type="GO" id="GO:0080043">
    <property type="term" value="F:quercetin 3-O-glucosyltransferase activity"/>
    <property type="evidence" value="ECO:0007669"/>
    <property type="project" value="TreeGrafter"/>
</dbReference>
<dbReference type="InterPro" id="IPR002213">
    <property type="entry name" value="UDP_glucos_trans"/>
</dbReference>
<reference evidence="5 6" key="1">
    <citation type="journal article" date="2024" name="Plant J.">
        <title>Genome sequences and population genomics reveal climatic adaptation and genomic divergence between two closely related sweetgum species.</title>
        <authorList>
            <person name="Xu W.Q."/>
            <person name="Ren C.Q."/>
            <person name="Zhang X.Y."/>
            <person name="Comes H.P."/>
            <person name="Liu X.H."/>
            <person name="Li Y.G."/>
            <person name="Kettle C.J."/>
            <person name="Jalonen R."/>
            <person name="Gaisberger H."/>
            <person name="Ma Y.Z."/>
            <person name="Qiu Y.X."/>
        </authorList>
    </citation>
    <scope>NUCLEOTIDE SEQUENCE [LARGE SCALE GENOMIC DNA]</scope>
    <source>
        <strain evidence="5">Hangzhou</strain>
    </source>
</reference>